<dbReference type="InterPro" id="IPR032697">
    <property type="entry name" value="SQ_cyclase_N"/>
</dbReference>
<dbReference type="GO" id="GO:0016866">
    <property type="term" value="F:intramolecular transferase activity"/>
    <property type="evidence" value="ECO:0007669"/>
    <property type="project" value="InterPro"/>
</dbReference>
<dbReference type="Pfam" id="PF13249">
    <property type="entry name" value="SQHop_cyclase_N"/>
    <property type="match status" value="1"/>
</dbReference>
<accession>M8BY46</accession>
<dbReference type="PANTHER" id="PTHR11764:SF17">
    <property type="entry name" value="TERPENE CYCLASE_MUTASE FAMILY MEMBER"/>
    <property type="match status" value="1"/>
</dbReference>
<dbReference type="InterPro" id="IPR018333">
    <property type="entry name" value="Squalene_cyclase"/>
</dbReference>
<dbReference type="InterPro" id="IPR008930">
    <property type="entry name" value="Terpenoid_cyclase/PrenylTrfase"/>
</dbReference>
<dbReference type="AlphaFoldDB" id="M8BY46"/>
<evidence type="ECO:0000259" key="1">
    <source>
        <dbReference type="Pfam" id="PF13249"/>
    </source>
</evidence>
<feature type="domain" description="Squalene cyclase N-terminal" evidence="1">
    <location>
        <begin position="58"/>
        <end position="120"/>
    </location>
</feature>
<organism evidence="2">
    <name type="scientific">Aegilops tauschii</name>
    <name type="common">Tausch's goatgrass</name>
    <name type="synonym">Aegilops squarrosa</name>
    <dbReference type="NCBI Taxonomy" id="37682"/>
    <lineage>
        <taxon>Eukaryota</taxon>
        <taxon>Viridiplantae</taxon>
        <taxon>Streptophyta</taxon>
        <taxon>Embryophyta</taxon>
        <taxon>Tracheophyta</taxon>
        <taxon>Spermatophyta</taxon>
        <taxon>Magnoliopsida</taxon>
        <taxon>Liliopsida</taxon>
        <taxon>Poales</taxon>
        <taxon>Poaceae</taxon>
        <taxon>BOP clade</taxon>
        <taxon>Pooideae</taxon>
        <taxon>Triticodae</taxon>
        <taxon>Triticeae</taxon>
        <taxon>Triticinae</taxon>
        <taxon>Aegilops</taxon>
    </lineage>
</organism>
<dbReference type="Gene3D" id="1.50.10.20">
    <property type="match status" value="1"/>
</dbReference>
<proteinExistence type="predicted"/>
<dbReference type="SUPFAM" id="SSF48239">
    <property type="entry name" value="Terpenoid cyclases/Protein prenyltransferases"/>
    <property type="match status" value="1"/>
</dbReference>
<protein>
    <recommendedName>
        <fullName evidence="1">Squalene cyclase N-terminal domain-containing protein</fullName>
    </recommendedName>
</protein>
<dbReference type="EnsemblPlants" id="EMT26899">
    <property type="protein sequence ID" value="EMT26899"/>
    <property type="gene ID" value="F775_09999"/>
</dbReference>
<dbReference type="GO" id="GO:0005811">
    <property type="term" value="C:lipid droplet"/>
    <property type="evidence" value="ECO:0007669"/>
    <property type="project" value="InterPro"/>
</dbReference>
<reference evidence="2" key="1">
    <citation type="submission" date="2015-06" db="UniProtKB">
        <authorList>
            <consortium name="EnsemblPlants"/>
        </authorList>
    </citation>
    <scope>IDENTIFICATION</scope>
</reference>
<name>M8BY46_AEGTA</name>
<dbReference type="GO" id="GO:0016104">
    <property type="term" value="P:triterpenoid biosynthetic process"/>
    <property type="evidence" value="ECO:0007669"/>
    <property type="project" value="InterPro"/>
</dbReference>
<evidence type="ECO:0000313" key="2">
    <source>
        <dbReference type="EnsemblPlants" id="EMT26899"/>
    </source>
</evidence>
<dbReference type="PANTHER" id="PTHR11764">
    <property type="entry name" value="TERPENE CYCLASE/MUTASE FAMILY MEMBER"/>
    <property type="match status" value="1"/>
</dbReference>
<sequence>MNKVPSHFSFPVAAMVSLVDLPPPTDLLPVLDAATTQLMAAGKLRGSRRPDEGKGAEENMDGGWGIHAEGGSSMLSSALNYTALRLLGENVDDEQDMSVPKTRKWIHDHGGAMMIKLEARAATPCTSEIRVWSAVEQESILGEVTMLDTSVSWHFSSKQKLGGHLLYFQRV</sequence>